<evidence type="ECO:0000259" key="8">
    <source>
        <dbReference type="PROSITE" id="PS50940"/>
    </source>
</evidence>
<evidence type="ECO:0000256" key="4">
    <source>
        <dbReference type="ARBA" id="ARBA00023157"/>
    </source>
</evidence>
<dbReference type="InterPro" id="IPR051940">
    <property type="entry name" value="Chitin_bind-dev_reg"/>
</dbReference>
<sequence>MCQTNFKHFFYLVLFIIVRSSTALHNVADVEVYECPPWEGVPTYWPYPYDCRKFIECSNGEAIVHSCPPFTVWDQALFVCNHESVTPCLIVTTETPASTSTTSGSTTATPTTTTPTTTTPITNTPTTTTLTTTTTPTPDPVMDGGVYTIVNSATGMAISVYKSNLTNGNKVHALPHLPSCSDLSQVWQLRDPWSDVDYYYIRTGLRNQYGQQWGFSLRAGENMTPDIQVDMGTYGVWKLDPVPGTRFYTLYQRNYGRFGNIRYTGVANDIGFDLDIVEPNSTVSEQQWGFVRCPGYT</sequence>
<reference evidence="9 10" key="1">
    <citation type="submission" date="2015-12" db="EMBL/GenBank/DDBJ databases">
        <title>The genome of Folsomia candida.</title>
        <authorList>
            <person name="Faddeeva A."/>
            <person name="Derks M.F."/>
            <person name="Anvar Y."/>
            <person name="Smit S."/>
            <person name="Van Straalen N."/>
            <person name="Roelofs D."/>
        </authorList>
    </citation>
    <scope>NUCLEOTIDE SEQUENCE [LARGE SCALE GENOMIC DNA]</scope>
    <source>
        <strain evidence="9 10">VU population</strain>
        <tissue evidence="9">Whole body</tissue>
    </source>
</reference>
<dbReference type="GO" id="GO:0008061">
    <property type="term" value="F:chitin binding"/>
    <property type="evidence" value="ECO:0007669"/>
    <property type="project" value="UniProtKB-KW"/>
</dbReference>
<keyword evidence="4" id="KW-1015">Disulfide bond</keyword>
<dbReference type="InterPro" id="IPR036508">
    <property type="entry name" value="Chitin-bd_dom_sf"/>
</dbReference>
<evidence type="ECO:0000256" key="6">
    <source>
        <dbReference type="SAM" id="MobiDB-lite"/>
    </source>
</evidence>
<dbReference type="InterPro" id="IPR035992">
    <property type="entry name" value="Ricin_B-like_lectins"/>
</dbReference>
<keyword evidence="2 7" id="KW-0732">Signal</keyword>
<dbReference type="GO" id="GO:0005576">
    <property type="term" value="C:extracellular region"/>
    <property type="evidence" value="ECO:0007669"/>
    <property type="project" value="InterPro"/>
</dbReference>
<evidence type="ECO:0000256" key="5">
    <source>
        <dbReference type="ARBA" id="ARBA00023180"/>
    </source>
</evidence>
<dbReference type="SMART" id="SM00494">
    <property type="entry name" value="ChtBD2"/>
    <property type="match status" value="1"/>
</dbReference>
<evidence type="ECO:0000313" key="10">
    <source>
        <dbReference type="Proteomes" id="UP000198287"/>
    </source>
</evidence>
<evidence type="ECO:0000313" key="9">
    <source>
        <dbReference type="EMBL" id="OXA47949.1"/>
    </source>
</evidence>
<keyword evidence="3" id="KW-0677">Repeat</keyword>
<dbReference type="Proteomes" id="UP000198287">
    <property type="component" value="Unassembled WGS sequence"/>
</dbReference>
<dbReference type="InterPro" id="IPR002557">
    <property type="entry name" value="Chitin-bd_dom"/>
</dbReference>
<dbReference type="SUPFAM" id="SSF50370">
    <property type="entry name" value="Ricin B-like lectins"/>
    <property type="match status" value="1"/>
</dbReference>
<keyword evidence="1" id="KW-0147">Chitin-binding</keyword>
<dbReference type="Gene3D" id="2.170.140.10">
    <property type="entry name" value="Chitin binding domain"/>
    <property type="match status" value="1"/>
</dbReference>
<dbReference type="SUPFAM" id="SSF57625">
    <property type="entry name" value="Invertebrate chitin-binding proteins"/>
    <property type="match status" value="1"/>
</dbReference>
<feature type="region of interest" description="Disordered" evidence="6">
    <location>
        <begin position="96"/>
        <end position="139"/>
    </location>
</feature>
<comment type="caution">
    <text evidence="9">The sequence shown here is derived from an EMBL/GenBank/DDBJ whole genome shotgun (WGS) entry which is preliminary data.</text>
</comment>
<keyword evidence="10" id="KW-1185">Reference proteome</keyword>
<feature type="chain" id="PRO_5012488739" evidence="7">
    <location>
        <begin position="24"/>
        <end position="297"/>
    </location>
</feature>
<dbReference type="PANTHER" id="PTHR23301:SF0">
    <property type="entry name" value="CHITIN-BINDING TYPE-2 DOMAIN-CONTAINING PROTEIN-RELATED"/>
    <property type="match status" value="1"/>
</dbReference>
<gene>
    <name evidence="9" type="ORF">Fcan01_17393</name>
</gene>
<dbReference type="AlphaFoldDB" id="A0A226DRV9"/>
<keyword evidence="5" id="KW-0325">Glycoprotein</keyword>
<protein>
    <submittedName>
        <fullName evidence="9">Endochitinase</fullName>
    </submittedName>
</protein>
<feature type="domain" description="Chitin-binding type-2" evidence="8">
    <location>
        <begin position="32"/>
        <end position="90"/>
    </location>
</feature>
<organism evidence="9 10">
    <name type="scientific">Folsomia candida</name>
    <name type="common">Springtail</name>
    <dbReference type="NCBI Taxonomy" id="158441"/>
    <lineage>
        <taxon>Eukaryota</taxon>
        <taxon>Metazoa</taxon>
        <taxon>Ecdysozoa</taxon>
        <taxon>Arthropoda</taxon>
        <taxon>Hexapoda</taxon>
        <taxon>Collembola</taxon>
        <taxon>Entomobryomorpha</taxon>
        <taxon>Isotomoidea</taxon>
        <taxon>Isotomidae</taxon>
        <taxon>Proisotominae</taxon>
        <taxon>Folsomia</taxon>
    </lineage>
</organism>
<dbReference type="PROSITE" id="PS50940">
    <property type="entry name" value="CHIT_BIND_II"/>
    <property type="match status" value="1"/>
</dbReference>
<accession>A0A226DRV9</accession>
<dbReference type="EMBL" id="LNIX01000012">
    <property type="protein sequence ID" value="OXA47949.1"/>
    <property type="molecule type" value="Genomic_DNA"/>
</dbReference>
<feature type="compositionally biased region" description="Low complexity" evidence="6">
    <location>
        <begin position="96"/>
        <end position="136"/>
    </location>
</feature>
<evidence type="ECO:0000256" key="1">
    <source>
        <dbReference type="ARBA" id="ARBA00022669"/>
    </source>
</evidence>
<dbReference type="Gene3D" id="2.80.10.50">
    <property type="match status" value="1"/>
</dbReference>
<dbReference type="PANTHER" id="PTHR23301">
    <property type="entry name" value="CHITIN BINDING PERITROPHIN-A"/>
    <property type="match status" value="1"/>
</dbReference>
<dbReference type="Pfam" id="PF01607">
    <property type="entry name" value="CBM_14"/>
    <property type="match status" value="1"/>
</dbReference>
<dbReference type="OrthoDB" id="6020543at2759"/>
<name>A0A226DRV9_FOLCA</name>
<dbReference type="STRING" id="158441.A0A226DRV9"/>
<feature type="signal peptide" evidence="7">
    <location>
        <begin position="1"/>
        <end position="23"/>
    </location>
</feature>
<evidence type="ECO:0000256" key="2">
    <source>
        <dbReference type="ARBA" id="ARBA00022729"/>
    </source>
</evidence>
<proteinExistence type="predicted"/>
<evidence type="ECO:0000256" key="7">
    <source>
        <dbReference type="SAM" id="SignalP"/>
    </source>
</evidence>
<evidence type="ECO:0000256" key="3">
    <source>
        <dbReference type="ARBA" id="ARBA00022737"/>
    </source>
</evidence>